<dbReference type="InterPro" id="IPR055170">
    <property type="entry name" value="GFO_IDH_MocA-like_dom"/>
</dbReference>
<dbReference type="Pfam" id="PF22725">
    <property type="entry name" value="GFO_IDH_MocA_C3"/>
    <property type="match status" value="1"/>
</dbReference>
<dbReference type="PANTHER" id="PTHR43377">
    <property type="entry name" value="BILIVERDIN REDUCTASE A"/>
    <property type="match status" value="1"/>
</dbReference>
<evidence type="ECO:0000259" key="1">
    <source>
        <dbReference type="Pfam" id="PF01408"/>
    </source>
</evidence>
<sequence length="366" mass="40207">MNTYRAGLVGCGRIGTLWETDPPTPLTHAGGVAVCAQTDLVAGASRGNEHLQVFGRMWDVDALYLDYREMLEKEKLDIVCVATHPGLHRDIVEVAVENGAKGILCEKPLALSLEDGDAIVAACRSTGCALSVNHSRRWNPAFIKAKEMLDDGAIGELISMLGICQGVKPFPAWTADEEGPLIHDAVHTMDLFRIYAGDVKSVVGTAHRRQRHEFRVEDISDAIFNFHSGVSAVCMANELTRYARFGLELQGTDGVISLEYAGNHWLLGVDTTDRLNEPDSRIEWFTLEPQPFPAIEEASSIQLAVEELVRCIEDGGEPSSNGEDGVASLEMVMAIYESQRQGNRPVELPLADRSSQLYMLRDEGHF</sequence>
<dbReference type="GO" id="GO:0000166">
    <property type="term" value="F:nucleotide binding"/>
    <property type="evidence" value="ECO:0007669"/>
    <property type="project" value="InterPro"/>
</dbReference>
<dbReference type="SUPFAM" id="SSF51735">
    <property type="entry name" value="NAD(P)-binding Rossmann-fold domains"/>
    <property type="match status" value="1"/>
</dbReference>
<dbReference type="Pfam" id="PF01408">
    <property type="entry name" value="GFO_IDH_MocA"/>
    <property type="match status" value="1"/>
</dbReference>
<accession>A0A6B0YM28</accession>
<comment type="caution">
    <text evidence="3">The sequence shown here is derived from an EMBL/GenBank/DDBJ whole genome shotgun (WGS) entry which is preliminary data.</text>
</comment>
<dbReference type="InterPro" id="IPR051450">
    <property type="entry name" value="Gfo/Idh/MocA_Oxidoreductases"/>
</dbReference>
<organism evidence="3">
    <name type="scientific">Caldilineaceae bacterium SB0664_bin_27</name>
    <dbReference type="NCBI Taxonomy" id="2605260"/>
    <lineage>
        <taxon>Bacteria</taxon>
        <taxon>Bacillati</taxon>
        <taxon>Chloroflexota</taxon>
        <taxon>Caldilineae</taxon>
        <taxon>Caldilineales</taxon>
        <taxon>Caldilineaceae</taxon>
    </lineage>
</organism>
<dbReference type="Gene3D" id="3.30.360.10">
    <property type="entry name" value="Dihydrodipicolinate Reductase, domain 2"/>
    <property type="match status" value="1"/>
</dbReference>
<dbReference type="InterPro" id="IPR036291">
    <property type="entry name" value="NAD(P)-bd_dom_sf"/>
</dbReference>
<dbReference type="PANTHER" id="PTHR43377:SF1">
    <property type="entry name" value="BILIVERDIN REDUCTASE A"/>
    <property type="match status" value="1"/>
</dbReference>
<protein>
    <submittedName>
        <fullName evidence="3">Gfo/Idh/MocA family oxidoreductase</fullName>
    </submittedName>
</protein>
<feature type="domain" description="GFO/IDH/MocA-like oxidoreductase" evidence="2">
    <location>
        <begin position="142"/>
        <end position="256"/>
    </location>
</feature>
<proteinExistence type="predicted"/>
<feature type="domain" description="Gfo/Idh/MocA-like oxidoreductase N-terminal" evidence="1">
    <location>
        <begin position="5"/>
        <end position="134"/>
    </location>
</feature>
<reference evidence="3" key="1">
    <citation type="submission" date="2019-09" db="EMBL/GenBank/DDBJ databases">
        <title>Characterisation of the sponge microbiome using genome-centric metagenomics.</title>
        <authorList>
            <person name="Engelberts J.P."/>
            <person name="Robbins S.J."/>
            <person name="De Goeij J.M."/>
            <person name="Aranda M."/>
            <person name="Bell S.C."/>
            <person name="Webster N.S."/>
        </authorList>
    </citation>
    <scope>NUCLEOTIDE SEQUENCE</scope>
    <source>
        <strain evidence="3">SB0664_bin_27</strain>
    </source>
</reference>
<dbReference type="AlphaFoldDB" id="A0A6B0YM28"/>
<dbReference type="EMBL" id="VXRG01000015">
    <property type="protein sequence ID" value="MXY92104.1"/>
    <property type="molecule type" value="Genomic_DNA"/>
</dbReference>
<gene>
    <name evidence="3" type="ORF">F4Y42_01500</name>
</gene>
<dbReference type="SUPFAM" id="SSF55347">
    <property type="entry name" value="Glyceraldehyde-3-phosphate dehydrogenase-like, C-terminal domain"/>
    <property type="match status" value="1"/>
</dbReference>
<dbReference type="Gene3D" id="3.40.50.720">
    <property type="entry name" value="NAD(P)-binding Rossmann-like Domain"/>
    <property type="match status" value="1"/>
</dbReference>
<name>A0A6B0YM28_9CHLR</name>
<dbReference type="InterPro" id="IPR000683">
    <property type="entry name" value="Gfo/Idh/MocA-like_OxRdtase_N"/>
</dbReference>
<evidence type="ECO:0000259" key="2">
    <source>
        <dbReference type="Pfam" id="PF22725"/>
    </source>
</evidence>
<evidence type="ECO:0000313" key="3">
    <source>
        <dbReference type="EMBL" id="MXY92104.1"/>
    </source>
</evidence>